<dbReference type="PRINTS" id="PR00109">
    <property type="entry name" value="TYRKINASE"/>
</dbReference>
<keyword evidence="13 25" id="KW-0067">ATP-binding</keyword>
<accession>A0A8J6A6W8</accession>
<evidence type="ECO:0000256" key="23">
    <source>
        <dbReference type="ARBA" id="ARBA00075904"/>
    </source>
</evidence>
<dbReference type="InterPro" id="IPR020635">
    <property type="entry name" value="Tyr_kinase_cat_dom"/>
</dbReference>
<dbReference type="Pfam" id="PF18038">
    <property type="entry name" value="FERM_N_2"/>
    <property type="match status" value="1"/>
</dbReference>
<evidence type="ECO:0000256" key="19">
    <source>
        <dbReference type="ARBA" id="ARBA00039644"/>
    </source>
</evidence>
<dbReference type="InterPro" id="IPR041390">
    <property type="entry name" value="FADK_N"/>
</dbReference>
<dbReference type="InterPro" id="IPR005189">
    <property type="entry name" value="Focal_adhesion_kin_target_dom"/>
</dbReference>
<evidence type="ECO:0000256" key="11">
    <source>
        <dbReference type="ARBA" id="ARBA00022741"/>
    </source>
</evidence>
<comment type="catalytic activity">
    <reaction evidence="22">
        <text>L-tyrosyl-[protein] + ATP = O-phospho-L-tyrosyl-[protein] + ADP + H(+)</text>
        <dbReference type="Rhea" id="RHEA:10596"/>
        <dbReference type="Rhea" id="RHEA-COMP:10136"/>
        <dbReference type="Rhea" id="RHEA-COMP:20101"/>
        <dbReference type="ChEBI" id="CHEBI:15378"/>
        <dbReference type="ChEBI" id="CHEBI:30616"/>
        <dbReference type="ChEBI" id="CHEBI:46858"/>
        <dbReference type="ChEBI" id="CHEBI:61978"/>
        <dbReference type="ChEBI" id="CHEBI:456216"/>
        <dbReference type="EC" id="2.7.10.2"/>
    </reaction>
</comment>
<dbReference type="InterPro" id="IPR049385">
    <property type="entry name" value="FAK1-like_FERM_C"/>
</dbReference>
<evidence type="ECO:0000259" key="27">
    <source>
        <dbReference type="PROSITE" id="PS50011"/>
    </source>
</evidence>
<evidence type="ECO:0000256" key="20">
    <source>
        <dbReference type="ARBA" id="ARBA00042078"/>
    </source>
</evidence>
<evidence type="ECO:0000256" key="25">
    <source>
        <dbReference type="PROSITE-ProRule" id="PRU10141"/>
    </source>
</evidence>
<evidence type="ECO:0000313" key="29">
    <source>
        <dbReference type="EMBL" id="KAG8515463.1"/>
    </source>
</evidence>
<evidence type="ECO:0000256" key="12">
    <source>
        <dbReference type="ARBA" id="ARBA00022777"/>
    </source>
</evidence>
<evidence type="ECO:0000256" key="1">
    <source>
        <dbReference type="ARBA" id="ARBA00004120"/>
    </source>
</evidence>
<dbReference type="InterPro" id="IPR017441">
    <property type="entry name" value="Protein_kinase_ATP_BS"/>
</dbReference>
<proteinExistence type="predicted"/>
<dbReference type="InterPro" id="IPR000719">
    <property type="entry name" value="Prot_kinase_dom"/>
</dbReference>
<dbReference type="GO" id="GO:0008284">
    <property type="term" value="P:positive regulation of cell population proliferation"/>
    <property type="evidence" value="ECO:0007669"/>
    <property type="project" value="UniProtKB-ARBA"/>
</dbReference>
<evidence type="ECO:0000256" key="4">
    <source>
        <dbReference type="ARBA" id="ARBA00004544"/>
    </source>
</evidence>
<dbReference type="Gene3D" id="3.30.200.20">
    <property type="entry name" value="Phosphorylase Kinase, domain 1"/>
    <property type="match status" value="1"/>
</dbReference>
<dbReference type="GO" id="GO:0005886">
    <property type="term" value="C:plasma membrane"/>
    <property type="evidence" value="ECO:0007669"/>
    <property type="project" value="UniProtKB-SubCell"/>
</dbReference>
<evidence type="ECO:0000256" key="17">
    <source>
        <dbReference type="ARBA" id="ARBA00023212"/>
    </source>
</evidence>
<dbReference type="FunFam" id="1.10.510.10:FF:000039">
    <property type="entry name" value="Focal adhesion kinase, isoform D"/>
    <property type="match status" value="1"/>
</dbReference>
<dbReference type="InterPro" id="IPR014352">
    <property type="entry name" value="FERM/acyl-CoA-bd_prot_sf"/>
</dbReference>
<dbReference type="Gene3D" id="1.20.80.10">
    <property type="match status" value="1"/>
</dbReference>
<feature type="region of interest" description="Disordered" evidence="26">
    <location>
        <begin position="679"/>
        <end position="700"/>
    </location>
</feature>
<dbReference type="Pfam" id="PF07714">
    <property type="entry name" value="PK_Tyr_Ser-Thr"/>
    <property type="match status" value="1"/>
</dbReference>
<feature type="compositionally biased region" description="Basic and acidic residues" evidence="26">
    <location>
        <begin position="1450"/>
        <end position="1463"/>
    </location>
</feature>
<dbReference type="GO" id="GO:0007172">
    <property type="term" value="P:signal complex assembly"/>
    <property type="evidence" value="ECO:0007669"/>
    <property type="project" value="InterPro"/>
</dbReference>
<dbReference type="GO" id="GO:0051239">
    <property type="term" value="P:regulation of multicellular organismal process"/>
    <property type="evidence" value="ECO:0007669"/>
    <property type="project" value="UniProtKB-ARBA"/>
</dbReference>
<evidence type="ECO:0000256" key="15">
    <source>
        <dbReference type="ARBA" id="ARBA00023136"/>
    </source>
</evidence>
<dbReference type="Gene3D" id="1.10.510.10">
    <property type="entry name" value="Transferase(Phosphotransferase) domain 1"/>
    <property type="match status" value="1"/>
</dbReference>
<dbReference type="InterPro" id="IPR036137">
    <property type="entry name" value="Focal_adhe_kin_target_dom_sf"/>
</dbReference>
<feature type="region of interest" description="Disordered" evidence="26">
    <location>
        <begin position="59"/>
        <end position="83"/>
    </location>
</feature>
<keyword evidence="15" id="KW-0472">Membrane</keyword>
<evidence type="ECO:0000256" key="2">
    <source>
        <dbReference type="ARBA" id="ARBA00004246"/>
    </source>
</evidence>
<evidence type="ECO:0000256" key="26">
    <source>
        <dbReference type="SAM" id="MobiDB-lite"/>
    </source>
</evidence>
<feature type="compositionally biased region" description="Pro residues" evidence="26">
    <location>
        <begin position="1663"/>
        <end position="1674"/>
    </location>
</feature>
<dbReference type="Proteomes" id="UP000700334">
    <property type="component" value="Unassembled WGS sequence"/>
</dbReference>
<evidence type="ECO:0000259" key="28">
    <source>
        <dbReference type="PROSITE" id="PS50057"/>
    </source>
</evidence>
<reference evidence="29" key="1">
    <citation type="journal article" date="2021" name="Evol. Appl.">
        <title>The genome of the Pyrenean desman and the effects of bottlenecks and inbreeding on the genomic landscape of an endangered species.</title>
        <authorList>
            <person name="Escoda L."/>
            <person name="Castresana J."/>
        </authorList>
    </citation>
    <scope>NUCLEOTIDE SEQUENCE</scope>
    <source>
        <strain evidence="29">IBE-C5619</strain>
    </source>
</reference>
<evidence type="ECO:0000256" key="14">
    <source>
        <dbReference type="ARBA" id="ARBA00022949"/>
    </source>
</evidence>
<keyword evidence="16" id="KW-0829">Tyrosine-protein kinase</keyword>
<dbReference type="Gene3D" id="1.20.5.540">
    <property type="entry name" value="Single helix bin"/>
    <property type="match status" value="1"/>
</dbReference>
<dbReference type="GO" id="GO:0005524">
    <property type="term" value="F:ATP binding"/>
    <property type="evidence" value="ECO:0007669"/>
    <property type="project" value="UniProtKB-UniRule"/>
</dbReference>
<keyword evidence="10" id="KW-0808">Transferase</keyword>
<dbReference type="InterPro" id="IPR029071">
    <property type="entry name" value="Ubiquitin-like_domsf"/>
</dbReference>
<feature type="region of interest" description="Disordered" evidence="26">
    <location>
        <begin position="1080"/>
        <end position="1119"/>
    </location>
</feature>
<dbReference type="EMBL" id="JAGFMF010011709">
    <property type="protein sequence ID" value="KAG8515463.1"/>
    <property type="molecule type" value="Genomic_DNA"/>
</dbReference>
<comment type="subcellular location">
    <subcellularLocation>
        <location evidence="2">Cell junction</location>
        <location evidence="2">Focal adhesion</location>
    </subcellularLocation>
    <subcellularLocation>
        <location evidence="3">Cell membrane</location>
        <topology evidence="3">Peripheral membrane protein</topology>
        <orientation evidence="3">Cytoplasmic side</orientation>
    </subcellularLocation>
    <subcellularLocation>
        <location evidence="4">Cytoplasm</location>
        <location evidence="4">Cell cortex</location>
    </subcellularLocation>
    <subcellularLocation>
        <location evidence="1">Cytoplasm</location>
        <location evidence="1">Cytoskeleton</location>
        <location evidence="1">Cilium basal body</location>
    </subcellularLocation>
</comment>
<dbReference type="PROSITE" id="PS00109">
    <property type="entry name" value="PROTEIN_KINASE_TYR"/>
    <property type="match status" value="1"/>
</dbReference>
<feature type="region of interest" description="Disordered" evidence="26">
    <location>
        <begin position="526"/>
        <end position="566"/>
    </location>
</feature>
<dbReference type="Pfam" id="PF21477">
    <property type="entry name" value="FERM_C_FAK1"/>
    <property type="match status" value="1"/>
</dbReference>
<keyword evidence="30" id="KW-1185">Reference proteome</keyword>
<keyword evidence="14" id="KW-0965">Cell junction</keyword>
<keyword evidence="11 25" id="KW-0547">Nucleotide-binding</keyword>
<keyword evidence="7" id="KW-1003">Cell membrane</keyword>
<keyword evidence="6" id="KW-0217">Developmental protein</keyword>
<feature type="region of interest" description="Disordered" evidence="26">
    <location>
        <begin position="712"/>
        <end position="733"/>
    </location>
</feature>
<dbReference type="InterPro" id="IPR001245">
    <property type="entry name" value="Ser-Thr/Tyr_kinase_cat_dom"/>
</dbReference>
<name>A0A8J6A6W8_GALPY</name>
<dbReference type="PROSITE" id="PS00107">
    <property type="entry name" value="PROTEIN_KINASE_ATP"/>
    <property type="match status" value="1"/>
</dbReference>
<feature type="non-terminal residue" evidence="29">
    <location>
        <position position="1"/>
    </location>
</feature>
<dbReference type="Gene3D" id="1.20.120.330">
    <property type="entry name" value="Nucleotidyltransferases domain 2"/>
    <property type="match status" value="1"/>
</dbReference>
<evidence type="ECO:0000256" key="6">
    <source>
        <dbReference type="ARBA" id="ARBA00022473"/>
    </source>
</evidence>
<organism evidence="29 30">
    <name type="scientific">Galemys pyrenaicus</name>
    <name type="common">Iberian desman</name>
    <name type="synonym">Pyrenean desman</name>
    <dbReference type="NCBI Taxonomy" id="202257"/>
    <lineage>
        <taxon>Eukaryota</taxon>
        <taxon>Metazoa</taxon>
        <taxon>Chordata</taxon>
        <taxon>Craniata</taxon>
        <taxon>Vertebrata</taxon>
        <taxon>Euteleostomi</taxon>
        <taxon>Mammalia</taxon>
        <taxon>Eutheria</taxon>
        <taxon>Laurasiatheria</taxon>
        <taxon>Eulipotyphla</taxon>
        <taxon>Talpidae</taxon>
        <taxon>Galemys</taxon>
    </lineage>
</organism>
<dbReference type="InterPro" id="IPR041784">
    <property type="entry name" value="FAK1/PYK2_FERM_C"/>
</dbReference>
<evidence type="ECO:0000256" key="21">
    <source>
        <dbReference type="ARBA" id="ARBA00043012"/>
    </source>
</evidence>
<dbReference type="SUPFAM" id="SSF47031">
    <property type="entry name" value="Second domain of FERM"/>
    <property type="match status" value="1"/>
</dbReference>
<dbReference type="SUPFAM" id="SSF56112">
    <property type="entry name" value="Protein kinase-like (PK-like)"/>
    <property type="match status" value="1"/>
</dbReference>
<evidence type="ECO:0000256" key="22">
    <source>
        <dbReference type="ARBA" id="ARBA00051245"/>
    </source>
</evidence>
<feature type="region of interest" description="Disordered" evidence="26">
    <location>
        <begin position="1450"/>
        <end position="1516"/>
    </location>
</feature>
<dbReference type="Gene3D" id="3.10.20.90">
    <property type="entry name" value="Phosphatidylinositol 3-kinase Catalytic Subunit, Chain A, domain 1"/>
    <property type="match status" value="1"/>
</dbReference>
<dbReference type="CDD" id="cd13190">
    <property type="entry name" value="FERM_C_FAK1"/>
    <property type="match status" value="1"/>
</dbReference>
<evidence type="ECO:0000256" key="13">
    <source>
        <dbReference type="ARBA" id="ARBA00022840"/>
    </source>
</evidence>
<dbReference type="PROSITE" id="PS50011">
    <property type="entry name" value="PROTEIN_KINASE_DOM"/>
    <property type="match status" value="1"/>
</dbReference>
<feature type="binding site" evidence="25">
    <location>
        <position position="1220"/>
    </location>
    <ligand>
        <name>ATP</name>
        <dbReference type="ChEBI" id="CHEBI:30616"/>
    </ligand>
</feature>
<dbReference type="SMART" id="SM00295">
    <property type="entry name" value="B41"/>
    <property type="match status" value="1"/>
</dbReference>
<gene>
    <name evidence="29" type="ORF">J0S82_019240</name>
</gene>
<dbReference type="InterPro" id="IPR019749">
    <property type="entry name" value="Band_41_domain"/>
</dbReference>
<comment type="caution">
    <text evidence="29">The sequence shown here is derived from an EMBL/GenBank/DDBJ whole genome shotgun (WGS) entry which is preliminary data.</text>
</comment>
<dbReference type="FunFam" id="1.20.120.330:FF:000001">
    <property type="entry name" value="focal adhesion kinase 1 isoform X1"/>
    <property type="match status" value="1"/>
</dbReference>
<dbReference type="SMART" id="SM00219">
    <property type="entry name" value="TyrKc"/>
    <property type="match status" value="1"/>
</dbReference>
<dbReference type="FunFam" id="2.30.29.30:FF:000058">
    <property type="entry name" value="focal adhesion kinase 1 isoform X1"/>
    <property type="match status" value="1"/>
</dbReference>
<keyword evidence="8" id="KW-0963">Cytoplasm</keyword>
<dbReference type="InterPro" id="IPR011993">
    <property type="entry name" value="PH-like_dom_sf"/>
</dbReference>
<dbReference type="SUPFAM" id="SSF50729">
    <property type="entry name" value="PH domain-like"/>
    <property type="match status" value="1"/>
</dbReference>
<dbReference type="EC" id="2.7.10.2" evidence="5"/>
<dbReference type="FunFam" id="3.30.200.20:FF:000047">
    <property type="entry name" value="focal adhesion kinase 1 isoform X2"/>
    <property type="match status" value="1"/>
</dbReference>
<dbReference type="GO" id="GO:0030154">
    <property type="term" value="P:cell differentiation"/>
    <property type="evidence" value="ECO:0007669"/>
    <property type="project" value="UniProtKB-ARBA"/>
</dbReference>
<feature type="compositionally biased region" description="Basic and acidic residues" evidence="26">
    <location>
        <begin position="551"/>
        <end position="562"/>
    </location>
</feature>
<dbReference type="Pfam" id="PF03623">
    <property type="entry name" value="Focal_AT"/>
    <property type="match status" value="1"/>
</dbReference>
<evidence type="ECO:0000256" key="8">
    <source>
        <dbReference type="ARBA" id="ARBA00022490"/>
    </source>
</evidence>
<sequence length="1851" mass="202086">CSPRALASPCPARVSWSVQVRCPAPAKSRRARPGGPRPRRLLQKAHSCWAPVDMQGVGGAAAAGRQDRAGKRPSAVPPSVPEFHSSNSSFAAEVNAAVSGGLAPLAVLGAGRRRLSCPSPSALEVARALVPAAWVWAGQLLSAPRLPGSQQSLTWMRLRRGLYPTLGSDCLPPVLDELRAAARPVSPVSDWLRASILESRTCSVPCWRHGDSTSPTLQAPTVRAGCEVHSWGPCPHCGVPPGVSTALKPLCALRARPGAPELRLVQTPCVDAAHRPPLAEPSLPAGTAPLRGRVGLSPAPRRPPAPGGFEQAPVTAVSDPRGPSGGLLLSERVFNAARPACRCGLPWAPPQPASPLAVRSPGQRFRREGHLLLQSWGARLLLREESSLKIRSVVLSKKCASVLKLHIRSVRSRLINASTLSVASHRQACLFPGTLVLLARAFPRPWSGLAGPVVGQVSGGPCALAVGAVVSRGHAGSAGALPSASVAGWLYARLPRLTCPTRCPSGGVPFLPWGFCTRRAFRAPGSMPRPPRLSNVSHSAVAEAVNSQSPHDSRTPRGEAARVSRQPRARSRMWLASLCLLESPVAVPAAAAAAESQLRLRALPEAAVLAAGAARLCRAGGSRGDRARGAWALGELPTVSGVGAASGEDSARVLTAEWALASPLPADVPAAARTGRFLGSGRLSAGPPSPSPQNEHDGHLAASRTMAAAYLDPNLNHTPSSSAKAHLGPGAERSPGAMERVLKVFHYFESSSEPATWASIIRHGDATDVRGIIQKIVDSHKVKHVACYGFRLSHLRSEEVHWLHLDMGVSSVREKYELAHPPEEWRYELRIRYLPKGFLSQFTEDKPTLNFFYQQVKSDYMLEAADQVDQETALKLGCLEIRRSYWEMRGNALEKKSNYEVLEKDVGLKRFFPRSLLDSVKAKTLRKLIQQTFRQFANLNREESILKFFEILSPVYRFDKECFKCALGSSWIISVELAIGPEEGISYLTDKGCTPTHLADFNQVQTIQYSSSEDKDRKGTLQLKIAGAPEPLTVTAPSLTIAENMADLIDGYCRLVNGATQSFIVRPQKGCCVGPCRPAGRAHRQPELLRREQEQGAAADSAEGERALPSIPKLASSEKQGVRTHAVSVSGVSHCQHKVKKARRFLPLVFCSHEAPSAETDDYAEIIDEEDTYTMPSTRDYEIQRERIELGRCIGEGQFGDVHQGMYMSPENPALAVAIKTCKNCTSDSVREKFLQEALTMRQFDHPHIVKLIGVITENPVWIIMELCTLGELRSFLQVRKYNLDLASLILYAYQLSTALAYLESKRFVHRDIAARNVLVSSNDCVKLGDFGLSRYMEDSTYYKASKGKLPIKWMAPESINFRRFTSASDVWMFGVCMWEILMHGVKPFQGVKNNDVIGRIENGERLPMPPNCPPTLYSLMTKCWAYDPSRRPRFTELKAQLSTILEEEKAQQEERMRMESRRQVPVSWDSGGADEAPPKPSRPGYPSPRSSEGFYPSPQHVVQPNHYQVSGYPGPHGIPAMAGSIYPGQASLLDQTDAWNHRPPEVAMWQPGVERPPGPQPPRPAPRCPAAHASWPAQVDVPLSPQDSAALDLRGVGQALPPHLMEERLMRQQQEMEEDQRWLEKEERFLVRRPRPRPAARRGAVSWAGSQHIYQPVGKPDPAAPPKKPPRPGAPGHLGSLASLGSPGDSYNEGVKFVCRQLQPQEISPPPTANLDRSNDKVYENVTGLVKAVIEMSSKIQPAPPEEYVPMVKEVGLALRTLLATVDETVPALPASTHREIEMAQKLLNSDLGELISKMKLAQQYVMTSLQQEYKKQMLTAAHALAVDAKNLLDVIDQARLKMLGQTRPH</sequence>
<evidence type="ECO:0000256" key="18">
    <source>
        <dbReference type="ARBA" id="ARBA00023273"/>
    </source>
</evidence>
<evidence type="ECO:0000256" key="3">
    <source>
        <dbReference type="ARBA" id="ARBA00004413"/>
    </source>
</evidence>
<protein>
    <recommendedName>
        <fullName evidence="19">Focal adhesion kinase 1</fullName>
        <ecNumber evidence="5">2.7.10.2</ecNumber>
    </recommendedName>
    <alternativeName>
        <fullName evidence="23">Focal adhesion kinase-related nonkinase</fullName>
    </alternativeName>
    <alternativeName>
        <fullName evidence="20">Protein-tyrosine kinase 2</fullName>
    </alternativeName>
    <alternativeName>
        <fullName evidence="24">p125FAK</fullName>
    </alternativeName>
    <alternativeName>
        <fullName evidence="21">pp125FAK</fullName>
    </alternativeName>
</protein>
<keyword evidence="17" id="KW-0206">Cytoskeleton</keyword>
<feature type="region of interest" description="Disordered" evidence="26">
    <location>
        <begin position="277"/>
        <end position="321"/>
    </location>
</feature>
<keyword evidence="12 29" id="KW-0418">Kinase</keyword>
<dbReference type="GO" id="GO:0005925">
    <property type="term" value="C:focal adhesion"/>
    <property type="evidence" value="ECO:0007669"/>
    <property type="project" value="UniProtKB-SubCell"/>
</dbReference>
<dbReference type="FunFam" id="1.20.80.10:FF:000004">
    <property type="entry name" value="Protein-tyrosine kinase 2-beta isoform 1"/>
    <property type="match status" value="1"/>
</dbReference>
<evidence type="ECO:0000256" key="9">
    <source>
        <dbReference type="ARBA" id="ARBA00022553"/>
    </source>
</evidence>
<dbReference type="PANTHER" id="PTHR46221:SF12">
    <property type="entry name" value="NON-SPECIFIC PROTEIN-TYROSINE KINASE"/>
    <property type="match status" value="1"/>
</dbReference>
<dbReference type="GO" id="GO:0045595">
    <property type="term" value="P:regulation of cell differentiation"/>
    <property type="evidence" value="ECO:0007669"/>
    <property type="project" value="UniProtKB-ARBA"/>
</dbReference>
<dbReference type="InterPro" id="IPR000299">
    <property type="entry name" value="FERM_domain"/>
</dbReference>
<keyword evidence="9" id="KW-0597">Phosphoprotein</keyword>
<evidence type="ECO:0000313" key="30">
    <source>
        <dbReference type="Proteomes" id="UP000700334"/>
    </source>
</evidence>
<dbReference type="GO" id="GO:0004715">
    <property type="term" value="F:non-membrane spanning protein tyrosine kinase activity"/>
    <property type="evidence" value="ECO:0007669"/>
    <property type="project" value="UniProtKB-EC"/>
</dbReference>
<feature type="region of interest" description="Disordered" evidence="26">
    <location>
        <begin position="1635"/>
        <end position="1687"/>
    </location>
</feature>
<evidence type="ECO:0000256" key="7">
    <source>
        <dbReference type="ARBA" id="ARBA00022475"/>
    </source>
</evidence>
<dbReference type="SUPFAM" id="SSF54236">
    <property type="entry name" value="Ubiquitin-like"/>
    <property type="match status" value="1"/>
</dbReference>
<dbReference type="FunFam" id="3.10.20.90:FF:000021">
    <property type="entry name" value="focal adhesion kinase 1 isoform X1"/>
    <property type="match status" value="1"/>
</dbReference>
<evidence type="ECO:0000256" key="24">
    <source>
        <dbReference type="ARBA" id="ARBA00076769"/>
    </source>
</evidence>
<evidence type="ECO:0000256" key="16">
    <source>
        <dbReference type="ARBA" id="ARBA00023137"/>
    </source>
</evidence>
<feature type="domain" description="Protein kinase" evidence="27">
    <location>
        <begin position="1188"/>
        <end position="1446"/>
    </location>
</feature>
<dbReference type="InterPro" id="IPR011009">
    <property type="entry name" value="Kinase-like_dom_sf"/>
</dbReference>
<dbReference type="PROSITE" id="PS50057">
    <property type="entry name" value="FERM_3"/>
    <property type="match status" value="1"/>
</dbReference>
<dbReference type="CDD" id="cd05056">
    <property type="entry name" value="PTKc_FAK"/>
    <property type="match status" value="1"/>
</dbReference>
<dbReference type="CDD" id="cd14473">
    <property type="entry name" value="FERM_B-lobe"/>
    <property type="match status" value="1"/>
</dbReference>
<dbReference type="Gene3D" id="2.30.29.30">
    <property type="entry name" value="Pleckstrin-homology domain (PH domain)/Phosphotyrosine-binding domain (PTB)"/>
    <property type="match status" value="1"/>
</dbReference>
<dbReference type="InterPro" id="IPR019748">
    <property type="entry name" value="FERM_central"/>
</dbReference>
<dbReference type="SUPFAM" id="SSF68993">
    <property type="entry name" value="FAT domain of focal adhesion kinase"/>
    <property type="match status" value="1"/>
</dbReference>
<feature type="compositionally biased region" description="Basic and acidic residues" evidence="26">
    <location>
        <begin position="1084"/>
        <end position="1094"/>
    </location>
</feature>
<feature type="domain" description="FERM" evidence="28">
    <location>
        <begin position="740"/>
        <end position="1060"/>
    </location>
</feature>
<evidence type="ECO:0000256" key="5">
    <source>
        <dbReference type="ARBA" id="ARBA00011903"/>
    </source>
</evidence>
<dbReference type="GO" id="GO:0005938">
    <property type="term" value="C:cell cortex"/>
    <property type="evidence" value="ECO:0007669"/>
    <property type="project" value="UniProtKB-SubCell"/>
</dbReference>
<evidence type="ECO:0000256" key="10">
    <source>
        <dbReference type="ARBA" id="ARBA00022679"/>
    </source>
</evidence>
<dbReference type="PANTHER" id="PTHR46221">
    <property type="entry name" value="FERM AND PDZ DOMAIN-CONTAINING PROTEIN FAMILY MEMBER"/>
    <property type="match status" value="1"/>
</dbReference>
<dbReference type="OrthoDB" id="9976756at2759"/>
<dbReference type="Pfam" id="PF00373">
    <property type="entry name" value="FERM_M"/>
    <property type="match status" value="1"/>
</dbReference>
<keyword evidence="18" id="KW-0966">Cell projection</keyword>
<dbReference type="InterPro" id="IPR008266">
    <property type="entry name" value="Tyr_kinase_AS"/>
</dbReference>
<dbReference type="InterPro" id="IPR035963">
    <property type="entry name" value="FERM_2"/>
</dbReference>